<keyword evidence="3" id="KW-1185">Reference proteome</keyword>
<evidence type="ECO:0000313" key="2">
    <source>
        <dbReference type="EMBL" id="EGS23102.1"/>
    </source>
</evidence>
<dbReference type="PANTHER" id="PTHR28064:SF1">
    <property type="entry name" value="INNER KINETOCHORE SUBUNIT NKP2"/>
    <property type="match status" value="1"/>
</dbReference>
<evidence type="ECO:0000313" key="3">
    <source>
        <dbReference type="Proteomes" id="UP000008066"/>
    </source>
</evidence>
<gene>
    <name evidence="2" type="ORF">CTHT_0015910</name>
</gene>
<organism evidence="3">
    <name type="scientific">Chaetomium thermophilum (strain DSM 1495 / CBS 144.50 / IMI 039719)</name>
    <name type="common">Thermochaetoides thermophila</name>
    <dbReference type="NCBI Taxonomy" id="759272"/>
    <lineage>
        <taxon>Eukaryota</taxon>
        <taxon>Fungi</taxon>
        <taxon>Dikarya</taxon>
        <taxon>Ascomycota</taxon>
        <taxon>Pezizomycotina</taxon>
        <taxon>Sordariomycetes</taxon>
        <taxon>Sordariomycetidae</taxon>
        <taxon>Sordariales</taxon>
        <taxon>Chaetomiaceae</taxon>
        <taxon>Thermochaetoides</taxon>
    </lineage>
</organism>
<keyword evidence="1" id="KW-0175">Coiled coil</keyword>
<dbReference type="PANTHER" id="PTHR28064">
    <property type="entry name" value="INNER KINETOCHORE SUBUNIT NKP2"/>
    <property type="match status" value="1"/>
</dbReference>
<dbReference type="GO" id="GO:0031511">
    <property type="term" value="C:Mis6-Sim4 complex"/>
    <property type="evidence" value="ECO:0007669"/>
    <property type="project" value="TreeGrafter"/>
</dbReference>
<dbReference type="HOGENOM" id="CLU_077446_2_0_1"/>
<dbReference type="InterPro" id="IPR018565">
    <property type="entry name" value="Nkp2/Cnl2"/>
</dbReference>
<sequence length="188" mass="21001">MAPTEQQILTNYLLAPAQLPTIISLEEFTALFPRALQSSSRVRSLYRDLQAQRSALVDAVSEEIAAEAKHGQAMRRAVARAAQREAEAETMERDDEVEIERMLGTWAAPRHNRHRLATILPEMEAAVHALQAELQLIEEQEQQLLAAVRQTVGALSDLRYGRLANPGLREQVIDGLANLEEICKQAQN</sequence>
<dbReference type="Pfam" id="PF09447">
    <property type="entry name" value="Cnl2_NKP2"/>
    <property type="match status" value="1"/>
</dbReference>
<dbReference type="OMA" id="REQDMDR"/>
<dbReference type="AlphaFoldDB" id="G0S242"/>
<dbReference type="Proteomes" id="UP000008066">
    <property type="component" value="Unassembled WGS sequence"/>
</dbReference>
<reference evidence="2 3" key="1">
    <citation type="journal article" date="2011" name="Cell">
        <title>Insight into structure and assembly of the nuclear pore complex by utilizing the genome of a eukaryotic thermophile.</title>
        <authorList>
            <person name="Amlacher S."/>
            <person name="Sarges P."/>
            <person name="Flemming D."/>
            <person name="van Noort V."/>
            <person name="Kunze R."/>
            <person name="Devos D.P."/>
            <person name="Arumugam M."/>
            <person name="Bork P."/>
            <person name="Hurt E."/>
        </authorList>
    </citation>
    <scope>NUCLEOTIDE SEQUENCE [LARGE SCALE GENOMIC DNA]</scope>
    <source>
        <strain evidence="3">DSM 1495 / CBS 144.50 / IMI 039719</strain>
    </source>
</reference>
<feature type="coiled-coil region" evidence="1">
    <location>
        <begin position="120"/>
        <end position="150"/>
    </location>
</feature>
<dbReference type="OrthoDB" id="2311687at2759"/>
<dbReference type="eggNOG" id="ENOG502S7X4">
    <property type="taxonomic scope" value="Eukaryota"/>
</dbReference>
<proteinExistence type="predicted"/>
<name>G0S242_CHATD</name>
<dbReference type="GeneID" id="18255629"/>
<accession>G0S242</accession>
<dbReference type="GO" id="GO:0007059">
    <property type="term" value="P:chromosome segregation"/>
    <property type="evidence" value="ECO:0007669"/>
    <property type="project" value="TreeGrafter"/>
</dbReference>
<protein>
    <submittedName>
        <fullName evidence="2">Uncharacterized protein</fullName>
    </submittedName>
</protein>
<dbReference type="KEGG" id="cthr:CTHT_0015910"/>
<dbReference type="RefSeq" id="XP_006692094.1">
    <property type="nucleotide sequence ID" value="XM_006692031.1"/>
</dbReference>
<dbReference type="EMBL" id="GL988039">
    <property type="protein sequence ID" value="EGS23102.1"/>
    <property type="molecule type" value="Genomic_DNA"/>
</dbReference>
<evidence type="ECO:0000256" key="1">
    <source>
        <dbReference type="SAM" id="Coils"/>
    </source>
</evidence>